<dbReference type="Pfam" id="PF05261">
    <property type="entry name" value="Tra_M"/>
    <property type="match status" value="1"/>
</dbReference>
<dbReference type="AlphaFoldDB" id="A0A345D013"/>
<dbReference type="GO" id="GO:0003677">
    <property type="term" value="F:DNA binding"/>
    <property type="evidence" value="ECO:0007669"/>
    <property type="project" value="UniProtKB-KW"/>
</dbReference>
<keyword evidence="5" id="KW-0184">Conjugation</keyword>
<evidence type="ECO:0000256" key="1">
    <source>
        <dbReference type="ARBA" id="ARBA00004496"/>
    </source>
</evidence>
<comment type="subcellular location">
    <subcellularLocation>
        <location evidence="1">Cytoplasm</location>
    </subcellularLocation>
</comment>
<dbReference type="SUPFAM" id="SSF47729">
    <property type="entry name" value="IHF-like DNA-binding proteins"/>
    <property type="match status" value="1"/>
</dbReference>
<dbReference type="InterPro" id="IPR042073">
    <property type="entry name" value="TraM_DNA-bd"/>
</dbReference>
<comment type="similarity">
    <text evidence="2">Belongs to the relaxosome TraM family.</text>
</comment>
<dbReference type="SUPFAM" id="SSF140581">
    <property type="entry name" value="TraM-like"/>
    <property type="match status" value="1"/>
</dbReference>
<evidence type="ECO:0000256" key="6">
    <source>
        <dbReference type="ARBA" id="ARBA00023015"/>
    </source>
</evidence>
<evidence type="ECO:0000256" key="3">
    <source>
        <dbReference type="ARBA" id="ARBA00020534"/>
    </source>
</evidence>
<keyword evidence="9" id="KW-0614">Plasmid</keyword>
<evidence type="ECO:0000256" key="4">
    <source>
        <dbReference type="ARBA" id="ARBA00022490"/>
    </source>
</evidence>
<evidence type="ECO:0000256" key="2">
    <source>
        <dbReference type="ARBA" id="ARBA00008859"/>
    </source>
</evidence>
<dbReference type="Gene3D" id="1.10.287.2320">
    <property type="match status" value="1"/>
</dbReference>
<organism evidence="9 11">
    <name type="scientific">Erwinia tracheiphila</name>
    <dbReference type="NCBI Taxonomy" id="65700"/>
    <lineage>
        <taxon>Bacteria</taxon>
        <taxon>Pseudomonadati</taxon>
        <taxon>Pseudomonadota</taxon>
        <taxon>Gammaproteobacteria</taxon>
        <taxon>Enterobacterales</taxon>
        <taxon>Erwiniaceae</taxon>
        <taxon>Erwinia</taxon>
    </lineage>
</organism>
<gene>
    <name evidence="9" type="ORF">AV903_26580</name>
    <name evidence="10" type="ORF">AV903_26800</name>
</gene>
<evidence type="ECO:0000256" key="7">
    <source>
        <dbReference type="ARBA" id="ARBA00023125"/>
    </source>
</evidence>
<reference evidence="9 11" key="1">
    <citation type="submission" date="2016-01" db="EMBL/GenBank/DDBJ databases">
        <authorList>
            <person name="Oliw E.H."/>
        </authorList>
    </citation>
    <scope>NUCLEOTIDE SEQUENCE [LARGE SCALE GENOMIC DNA]</scope>
    <source>
        <strain evidence="9 11">MDcuke</strain>
        <plasmid evidence="9 11">unnamed2</plasmid>
    </source>
</reference>
<geneLocation type="plasmid" evidence="9 11">
    <name>unnamed2</name>
</geneLocation>
<evidence type="ECO:0000256" key="8">
    <source>
        <dbReference type="ARBA" id="ARBA00023163"/>
    </source>
</evidence>
<proteinExistence type="inferred from homology"/>
<dbReference type="GO" id="GO:0005737">
    <property type="term" value="C:cytoplasm"/>
    <property type="evidence" value="ECO:0007669"/>
    <property type="project" value="UniProtKB-SubCell"/>
</dbReference>
<dbReference type="RefSeq" id="WP_245181646.1">
    <property type="nucleotide sequence ID" value="NZ_CP013972.1"/>
</dbReference>
<protein>
    <recommendedName>
        <fullName evidence="3">Relaxosome protein TraM</fullName>
    </recommendedName>
</protein>
<keyword evidence="7" id="KW-0238">DNA-binding</keyword>
<dbReference type="EMBL" id="CP013972">
    <property type="protein sequence ID" value="AXF79069.1"/>
    <property type="molecule type" value="Genomic_DNA"/>
</dbReference>
<keyword evidence="8" id="KW-0804">Transcription</keyword>
<evidence type="ECO:0000313" key="9">
    <source>
        <dbReference type="EMBL" id="AXF79030.1"/>
    </source>
</evidence>
<evidence type="ECO:0000313" key="10">
    <source>
        <dbReference type="EMBL" id="AXF79069.1"/>
    </source>
</evidence>
<dbReference type="EMBL" id="CP013972">
    <property type="protein sequence ID" value="AXF79030.1"/>
    <property type="molecule type" value="Genomic_DNA"/>
</dbReference>
<name>A0A345D013_9GAMM</name>
<dbReference type="CDD" id="cd14804">
    <property type="entry name" value="Tra_M"/>
    <property type="match status" value="1"/>
</dbReference>
<sequence length="153" mass="17488">MLYKIKSDSNSTMDKVVEMPRAQVYITQNNYKRIQSIVDAKKEDGADRTEANVSSVAAMLLDIGLRVYEFQQKKEQEGEIDSIQENNDLPDPLMFNKVLLENILKASYASTTLLQMIGNLDEVKNIDSFNYENVKVQIRDKIDGQLTKIFSDD</sequence>
<dbReference type="InterPro" id="IPR010992">
    <property type="entry name" value="IHF-like_DNA-bd_dom_sf"/>
</dbReference>
<evidence type="ECO:0000256" key="5">
    <source>
        <dbReference type="ARBA" id="ARBA00022971"/>
    </source>
</evidence>
<dbReference type="Proteomes" id="UP000264980">
    <property type="component" value="Plasmid unnamed2"/>
</dbReference>
<evidence type="ECO:0000313" key="11">
    <source>
        <dbReference type="Proteomes" id="UP000264980"/>
    </source>
</evidence>
<dbReference type="Gene3D" id="1.10.10.450">
    <property type="entry name" value="TraM protein, DNA-binding"/>
    <property type="match status" value="1"/>
</dbReference>
<keyword evidence="4" id="KW-0963">Cytoplasm</keyword>
<dbReference type="InterPro" id="IPR007925">
    <property type="entry name" value="TRelaxosome_TraM"/>
</dbReference>
<keyword evidence="6" id="KW-0805">Transcription regulation</keyword>
<accession>A0A345D013</accession>